<dbReference type="Gene3D" id="3.40.109.10">
    <property type="entry name" value="NADH Oxidase"/>
    <property type="match status" value="1"/>
</dbReference>
<dbReference type="Pfam" id="PF00881">
    <property type="entry name" value="Nitroreductase"/>
    <property type="match status" value="1"/>
</dbReference>
<dbReference type="OrthoDB" id="9784375at2"/>
<evidence type="ECO:0000256" key="2">
    <source>
        <dbReference type="ARBA" id="ARBA00022643"/>
    </source>
</evidence>
<dbReference type="Proteomes" id="UP000195807">
    <property type="component" value="Plasmid pCME4A9I"/>
</dbReference>
<evidence type="ECO:0000259" key="5">
    <source>
        <dbReference type="Pfam" id="PF00881"/>
    </source>
</evidence>
<dbReference type="InterPro" id="IPR029479">
    <property type="entry name" value="Nitroreductase"/>
</dbReference>
<dbReference type="GO" id="GO:0016491">
    <property type="term" value="F:oxidoreductase activity"/>
    <property type="evidence" value="ECO:0007669"/>
    <property type="project" value="UniProtKB-KW"/>
</dbReference>
<evidence type="ECO:0000256" key="4">
    <source>
        <dbReference type="ARBA" id="ARBA00023002"/>
    </source>
</evidence>
<dbReference type="CDD" id="cd02148">
    <property type="entry name" value="RutE-like"/>
    <property type="match status" value="1"/>
</dbReference>
<organism evidence="6 7">
    <name type="scientific">Croceicoccus marinus</name>
    <dbReference type="NCBI Taxonomy" id="450378"/>
    <lineage>
        <taxon>Bacteria</taxon>
        <taxon>Pseudomonadati</taxon>
        <taxon>Pseudomonadota</taxon>
        <taxon>Alphaproteobacteria</taxon>
        <taxon>Sphingomonadales</taxon>
        <taxon>Erythrobacteraceae</taxon>
        <taxon>Croceicoccus</taxon>
    </lineage>
</organism>
<evidence type="ECO:0000313" key="7">
    <source>
        <dbReference type="Proteomes" id="UP000195807"/>
    </source>
</evidence>
<keyword evidence="3" id="KW-0521">NADP</keyword>
<keyword evidence="4" id="KW-0560">Oxidoreductase</keyword>
<dbReference type="RefSeq" id="WP_066849457.1">
    <property type="nucleotide sequence ID" value="NZ_CP019603.1"/>
</dbReference>
<dbReference type="InterPro" id="IPR023936">
    <property type="entry name" value="RutE-like"/>
</dbReference>
<feature type="domain" description="Nitroreductase" evidence="5">
    <location>
        <begin position="14"/>
        <end position="170"/>
    </location>
</feature>
<proteinExistence type="predicted"/>
<gene>
    <name evidence="6" type="ORF">A9D14_14605</name>
</gene>
<dbReference type="PANTHER" id="PTHR43543">
    <property type="entry name" value="MALONIC SEMIALDEHYDE REDUCTASE RUTE-RELATED"/>
    <property type="match status" value="1"/>
</dbReference>
<dbReference type="SUPFAM" id="SSF55469">
    <property type="entry name" value="FMN-dependent nitroreductase-like"/>
    <property type="match status" value="1"/>
</dbReference>
<name>A0A1Z1FFP8_9SPHN</name>
<geneLocation type="plasmid" evidence="7">
    <name>pcme4a9i</name>
</geneLocation>
<reference evidence="6 7" key="1">
    <citation type="submission" date="2017-01" db="EMBL/GenBank/DDBJ databases">
        <title>Complete genome sequence of esterase-producing bacterium Croceicoccus marinus E4A9.</title>
        <authorList>
            <person name="Wu Y.-H."/>
            <person name="Cheng H."/>
            <person name="Xu L."/>
            <person name="Huo Y.-Y."/>
            <person name="Wang C.-S."/>
            <person name="Xu X.-W."/>
        </authorList>
    </citation>
    <scope>NUCLEOTIDE SEQUENCE [LARGE SCALE GENOMIC DNA]</scope>
    <source>
        <strain evidence="6 7">E4A9</strain>
        <plasmid evidence="7">Plasmid pcme4a9i</plasmid>
    </source>
</reference>
<dbReference type="InterPro" id="IPR000415">
    <property type="entry name" value="Nitroreductase-like"/>
</dbReference>
<dbReference type="AlphaFoldDB" id="A0A1Z1FFP8"/>
<dbReference type="KEGG" id="cman:A9D14_14605"/>
<keyword evidence="2" id="KW-0288">FMN</keyword>
<keyword evidence="1" id="KW-0285">Flavoprotein</keyword>
<dbReference type="EMBL" id="CP019603">
    <property type="protein sequence ID" value="ARU17614.1"/>
    <property type="molecule type" value="Genomic_DNA"/>
</dbReference>
<dbReference type="InterPro" id="IPR050461">
    <property type="entry name" value="Nitroreductase_HadB/RutE"/>
</dbReference>
<evidence type="ECO:0000256" key="1">
    <source>
        <dbReference type="ARBA" id="ARBA00022630"/>
    </source>
</evidence>
<dbReference type="PANTHER" id="PTHR43543:SF1">
    <property type="entry name" value="MALONIC SEMIALDEHYDE REDUCTASE RUTE-RELATED"/>
    <property type="match status" value="1"/>
</dbReference>
<protein>
    <submittedName>
        <fullName evidence="6">Malonic semialdehyde reductase</fullName>
    </submittedName>
</protein>
<dbReference type="NCBIfam" id="NF003768">
    <property type="entry name" value="PRK05365.1"/>
    <property type="match status" value="1"/>
</dbReference>
<dbReference type="STRING" id="450378.GCA_001661675_02935"/>
<keyword evidence="7" id="KW-1185">Reference proteome</keyword>
<evidence type="ECO:0000256" key="3">
    <source>
        <dbReference type="ARBA" id="ARBA00022857"/>
    </source>
</evidence>
<sequence length="192" mass="21240">MMAAEHDTIFAEARTFNSYTDRPVPSALLHELYDHLKWGPTSANSCPARFVFVTSEEAKERLLACVNEGNIAKVRSAPVTAIVAADTRFYEEMPKLFPSRDFASAFAGKTAVVDDLLARNVPLQGAYMIVAARGLGLDCGPMSGFDAEALNRAFFPDGRWEANFICALGYGDRTSLFPRNPRLRFEHACRIL</sequence>
<keyword evidence="6" id="KW-0614">Plasmid</keyword>
<evidence type="ECO:0000313" key="6">
    <source>
        <dbReference type="EMBL" id="ARU17614.1"/>
    </source>
</evidence>
<accession>A0A1Z1FFP8</accession>